<evidence type="ECO:0000256" key="1">
    <source>
        <dbReference type="SAM" id="MobiDB-lite"/>
    </source>
</evidence>
<organism evidence="3 4">
    <name type="scientific">Tetraparma gracilis</name>
    <dbReference type="NCBI Taxonomy" id="2962635"/>
    <lineage>
        <taxon>Eukaryota</taxon>
        <taxon>Sar</taxon>
        <taxon>Stramenopiles</taxon>
        <taxon>Ochrophyta</taxon>
        <taxon>Bolidophyceae</taxon>
        <taxon>Parmales</taxon>
        <taxon>Triparmaceae</taxon>
        <taxon>Tetraparma</taxon>
    </lineage>
</organism>
<accession>A0ABQ6MU79</accession>
<sequence length="427" mass="47582">MKPGVDAYRPDWIGLVPDLGRGTAFATVFAMCAFQIFAKAAATALLAVTDSSWLWYYVLGDYGLYFAAGGGVSWAKHHHQCTDKAAAFERLPALDGGAVPAILRSLAGLGKSIAFTGDSMMFQTAVAFECEFLRDGYAIRQESEDKRETQNWRHGVYNVISWRVAVEGAEQDADVYHFAQYRYNRTSFRDFEEMLAKADVLVVNFGVHWLSREAADYRDAMRDLFDFLRPHVATHTIVWRETYAQHFDSEGGEFAASSERCVDVVYGEKEKHMWRDVIVREVLEELDLPIAYLNETSSGSASPGSVFWLPVHDYSRLHWKDVHKVHPATGMCEATHVCHAPRVWGGVWNMLARDSDDESAGPSSSGPSNLPFQPLDASSDSDFEDAAASQQAEEDEQEHVDLIGQNVRGEGEDGNDSEDPDGEELAE</sequence>
<dbReference type="EMBL" id="BRYB01004537">
    <property type="protein sequence ID" value="GMI32897.1"/>
    <property type="molecule type" value="Genomic_DNA"/>
</dbReference>
<evidence type="ECO:0000256" key="2">
    <source>
        <dbReference type="SAM" id="Phobius"/>
    </source>
</evidence>
<evidence type="ECO:0000313" key="3">
    <source>
        <dbReference type="EMBL" id="GMI32897.1"/>
    </source>
</evidence>
<feature type="transmembrane region" description="Helical" evidence="2">
    <location>
        <begin position="24"/>
        <end position="47"/>
    </location>
</feature>
<keyword evidence="4" id="KW-1185">Reference proteome</keyword>
<feature type="region of interest" description="Disordered" evidence="1">
    <location>
        <begin position="354"/>
        <end position="427"/>
    </location>
</feature>
<evidence type="ECO:0000313" key="4">
    <source>
        <dbReference type="Proteomes" id="UP001165060"/>
    </source>
</evidence>
<keyword evidence="2" id="KW-1133">Transmembrane helix</keyword>
<proteinExistence type="predicted"/>
<reference evidence="3 4" key="1">
    <citation type="journal article" date="2023" name="Commun. Biol.">
        <title>Genome analysis of Parmales, the sister group of diatoms, reveals the evolutionary specialization of diatoms from phago-mixotrophs to photoautotrophs.</title>
        <authorList>
            <person name="Ban H."/>
            <person name="Sato S."/>
            <person name="Yoshikawa S."/>
            <person name="Yamada K."/>
            <person name="Nakamura Y."/>
            <person name="Ichinomiya M."/>
            <person name="Sato N."/>
            <person name="Blanc-Mathieu R."/>
            <person name="Endo H."/>
            <person name="Kuwata A."/>
            <person name="Ogata H."/>
        </authorList>
    </citation>
    <scope>NUCLEOTIDE SEQUENCE [LARGE SCALE GENOMIC DNA]</scope>
</reference>
<feature type="non-terminal residue" evidence="3">
    <location>
        <position position="427"/>
    </location>
</feature>
<dbReference type="Proteomes" id="UP001165060">
    <property type="component" value="Unassembled WGS sequence"/>
</dbReference>
<protein>
    <submittedName>
        <fullName evidence="3">Uncharacterized protein</fullName>
    </submittedName>
</protein>
<gene>
    <name evidence="3" type="ORF">TeGR_g8613</name>
</gene>
<keyword evidence="2" id="KW-0472">Membrane</keyword>
<keyword evidence="2" id="KW-0812">Transmembrane</keyword>
<comment type="caution">
    <text evidence="3">The sequence shown here is derived from an EMBL/GenBank/DDBJ whole genome shotgun (WGS) entry which is preliminary data.</text>
</comment>
<feature type="compositionally biased region" description="Acidic residues" evidence="1">
    <location>
        <begin position="412"/>
        <end position="427"/>
    </location>
</feature>
<feature type="compositionally biased region" description="Polar residues" evidence="1">
    <location>
        <begin position="361"/>
        <end position="371"/>
    </location>
</feature>
<name>A0ABQ6MU79_9STRA</name>
<feature type="transmembrane region" description="Helical" evidence="2">
    <location>
        <begin position="54"/>
        <end position="75"/>
    </location>
</feature>